<sequence length="707" mass="79496">MKKRLLVMDYIILKEFDKVFPYLNQISKIADSNKSAFGFLANSVYEQMASKGQLWILVNRQSDLKGYLMFGGTMPSVKVFQIYSCHTVRGLRLGSRLIDELKKFARDNGYHSIVARVASDLPANEFWKKIGFQVHKQIRGGETTKRIINVRGFSVRDNDLFGGLTLESTGVKPIGPVLRKQTFALDLNLLLDVSKGRAGYEKIVKIMQIGFQGGFSICITPEFKAELERQANKFSDDPVLRLAGAFPELKANADLQEISDALRREIFPARAVDRKSASNDESDLRHLAYCISAKIDGFITREKALLRACNNIKHKYGCAILSPDELITDGDALDIKKPLNSDFSFSSSNFTEELKGFLGSFTIPEPVRLALGTISPTTNGPVLYEARLDGDLFGVYFFQNPVKSTSNALAALFLDESLPQSIAAIDHFLEMALRYKCPFAYRIDFYMGNDQDLTSETLAKKGFFKSTDHFVKIVSDSFLDRQKWPDFAKTIKRLCEFSIPENLPIKKELQNTGVFVTDSNNVSQVFSWFDFETIIGPRFIVSADRDCVIVPIREKFANGLIGNVKNQLSLLSSNQQIFLLEKAYFRSTVKESFFSRGGIIAFYVSGTKSIQEIIGFARITFSGVIDLEEAAVKFDRQGVLSKQELLEISDNAGNIHVFTFDNFIEFDRRIAFSRAKELGLIGNANLVSPERIGVEKLKVLIKEAYND</sequence>
<protein>
    <recommendedName>
        <fullName evidence="1">N-acetyltransferase domain-containing protein</fullName>
    </recommendedName>
</protein>
<comment type="caution">
    <text evidence="2">The sequence shown here is derived from an EMBL/GenBank/DDBJ whole genome shotgun (WGS) entry which is preliminary data.</text>
</comment>
<dbReference type="EMBL" id="RBRA01000286">
    <property type="protein sequence ID" value="RMQ19043.1"/>
    <property type="molecule type" value="Genomic_DNA"/>
</dbReference>
<gene>
    <name evidence="3" type="ORF">ALQ08_05039</name>
    <name evidence="2" type="ORF">ALQ28_04973</name>
</gene>
<dbReference type="Pfam" id="PF00583">
    <property type="entry name" value="Acetyltransf_1"/>
    <property type="match status" value="1"/>
</dbReference>
<dbReference type="SUPFAM" id="SSF55729">
    <property type="entry name" value="Acyl-CoA N-acyltransferases (Nat)"/>
    <property type="match status" value="1"/>
</dbReference>
<evidence type="ECO:0000313" key="2">
    <source>
        <dbReference type="EMBL" id="RMP15983.1"/>
    </source>
</evidence>
<name>A0A0P9QVR2_9PSED</name>
<dbReference type="Proteomes" id="UP000269044">
    <property type="component" value="Unassembled WGS sequence"/>
</dbReference>
<dbReference type="PROSITE" id="PS51186">
    <property type="entry name" value="GNAT"/>
    <property type="match status" value="1"/>
</dbReference>
<organism evidence="2 4">
    <name type="scientific">Pseudomonas syringae pv. delphinii</name>
    <dbReference type="NCBI Taxonomy" id="192088"/>
    <lineage>
        <taxon>Bacteria</taxon>
        <taxon>Pseudomonadati</taxon>
        <taxon>Pseudomonadota</taxon>
        <taxon>Gammaproteobacteria</taxon>
        <taxon>Pseudomonadales</taxon>
        <taxon>Pseudomonadaceae</taxon>
        <taxon>Pseudomonas</taxon>
    </lineage>
</organism>
<dbReference type="Proteomes" id="UP000267908">
    <property type="component" value="Unassembled WGS sequence"/>
</dbReference>
<dbReference type="Gene3D" id="3.40.630.30">
    <property type="match status" value="1"/>
</dbReference>
<evidence type="ECO:0000259" key="1">
    <source>
        <dbReference type="PROSITE" id="PS51186"/>
    </source>
</evidence>
<evidence type="ECO:0000313" key="5">
    <source>
        <dbReference type="Proteomes" id="UP000269044"/>
    </source>
</evidence>
<accession>A0A0P9QVR2</accession>
<dbReference type="InterPro" id="IPR000182">
    <property type="entry name" value="GNAT_dom"/>
</dbReference>
<proteinExistence type="predicted"/>
<reference evidence="4 5" key="1">
    <citation type="submission" date="2018-08" db="EMBL/GenBank/DDBJ databases">
        <title>Recombination of ecologically and evolutionarily significant loci maintains genetic cohesion in the Pseudomonas syringae species complex.</title>
        <authorList>
            <person name="Dillon M."/>
            <person name="Thakur S."/>
            <person name="Almeida R.N.D."/>
            <person name="Weir B.S."/>
            <person name="Guttman D.S."/>
        </authorList>
    </citation>
    <scope>NUCLEOTIDE SEQUENCE [LARGE SCALE GENOMIC DNA]</scope>
    <source>
        <strain evidence="3 5">ICMP 13052</strain>
        <strain evidence="2 4">ICMP 4330</strain>
    </source>
</reference>
<dbReference type="GO" id="GO:0016747">
    <property type="term" value="F:acyltransferase activity, transferring groups other than amino-acyl groups"/>
    <property type="evidence" value="ECO:0007669"/>
    <property type="project" value="InterPro"/>
</dbReference>
<evidence type="ECO:0000313" key="4">
    <source>
        <dbReference type="Proteomes" id="UP000267908"/>
    </source>
</evidence>
<dbReference type="AlphaFoldDB" id="A0A0P9QVR2"/>
<feature type="domain" description="N-acetyltransferase" evidence="1">
    <location>
        <begin position="11"/>
        <end position="167"/>
    </location>
</feature>
<evidence type="ECO:0000313" key="3">
    <source>
        <dbReference type="EMBL" id="RMQ19043.1"/>
    </source>
</evidence>
<dbReference type="InterPro" id="IPR016181">
    <property type="entry name" value="Acyl_CoA_acyltransferase"/>
</dbReference>
<dbReference type="EMBL" id="RBQG01000095">
    <property type="protein sequence ID" value="RMP15983.1"/>
    <property type="molecule type" value="Genomic_DNA"/>
</dbReference>